<reference evidence="2 3" key="1">
    <citation type="submission" date="2023-02" db="EMBL/GenBank/DDBJ databases">
        <title>LHISI_Scaffold_Assembly.</title>
        <authorList>
            <person name="Stuart O.P."/>
            <person name="Cleave R."/>
            <person name="Magrath M.J.L."/>
            <person name="Mikheyev A.S."/>
        </authorList>
    </citation>
    <scope>NUCLEOTIDE SEQUENCE [LARGE SCALE GENOMIC DNA]</scope>
    <source>
        <strain evidence="2">Daus_M_001</strain>
        <tissue evidence="2">Leg muscle</tissue>
    </source>
</reference>
<evidence type="ECO:0000256" key="1">
    <source>
        <dbReference type="SAM" id="MobiDB-lite"/>
    </source>
</evidence>
<gene>
    <name evidence="2" type="ORF">PR048_026559</name>
</gene>
<name>A0ABQ9GLN7_9NEOP</name>
<feature type="region of interest" description="Disordered" evidence="1">
    <location>
        <begin position="151"/>
        <end position="170"/>
    </location>
</feature>
<dbReference type="Proteomes" id="UP001159363">
    <property type="component" value="Chromosome 10"/>
</dbReference>
<keyword evidence="3" id="KW-1185">Reference proteome</keyword>
<sequence length="471" mass="52464">MLTGLHCIPLEIVNQCVKSKSLTEECAEIVGHCHRYSCAPLIGCAPVIGLFLKEYYSHRPSLSQCDSVYEEYSISGATGRRADRLEFGGMYIVKSNVYEDSEVTSEDERPAGVQSADCERRYSEEEEGLGEEWAGIGHGLFWDPFQHSPGVIPENHGKSKSGWPDQETNPRDKAHYSLTASEQWKKNLTTTIQLHIFLTPGMEKISDSIPLLIHPIWKSRHSLTTILPLAPGAAVADRLESSPPTKVNKVQSTTGSPAFRMWESCPDDAVDRRVFSGISRFPHPFIPALLHTHHHHPHWLSRPRCSEPPNLFTYHLLQNLARLQKNGAIPSAIVLINPPRRRGELVGTANFANCGREREMRWSEQQWAKVSVSDCPQSSVGYMRRSVVSVFRIGVTHGDGARVSTIVCAVHTLDVCGEWSAMFGSNGECAPVSTVDLQRLSGMGESPSTLQDDFLTYHVVQIETCTVHMLR</sequence>
<organism evidence="2 3">
    <name type="scientific">Dryococelus australis</name>
    <dbReference type="NCBI Taxonomy" id="614101"/>
    <lineage>
        <taxon>Eukaryota</taxon>
        <taxon>Metazoa</taxon>
        <taxon>Ecdysozoa</taxon>
        <taxon>Arthropoda</taxon>
        <taxon>Hexapoda</taxon>
        <taxon>Insecta</taxon>
        <taxon>Pterygota</taxon>
        <taxon>Neoptera</taxon>
        <taxon>Polyneoptera</taxon>
        <taxon>Phasmatodea</taxon>
        <taxon>Verophasmatodea</taxon>
        <taxon>Anareolatae</taxon>
        <taxon>Phasmatidae</taxon>
        <taxon>Eurycanthinae</taxon>
        <taxon>Dryococelus</taxon>
    </lineage>
</organism>
<evidence type="ECO:0000313" key="2">
    <source>
        <dbReference type="EMBL" id="KAJ8872943.1"/>
    </source>
</evidence>
<evidence type="ECO:0008006" key="4">
    <source>
        <dbReference type="Google" id="ProtNLM"/>
    </source>
</evidence>
<accession>A0ABQ9GLN7</accession>
<dbReference type="EMBL" id="JARBHB010000011">
    <property type="protein sequence ID" value="KAJ8872943.1"/>
    <property type="molecule type" value="Genomic_DNA"/>
</dbReference>
<proteinExistence type="predicted"/>
<evidence type="ECO:0000313" key="3">
    <source>
        <dbReference type="Proteomes" id="UP001159363"/>
    </source>
</evidence>
<protein>
    <recommendedName>
        <fullName evidence="4">FZ domain-containing protein</fullName>
    </recommendedName>
</protein>
<comment type="caution">
    <text evidence="2">The sequence shown here is derived from an EMBL/GenBank/DDBJ whole genome shotgun (WGS) entry which is preliminary data.</text>
</comment>